<keyword evidence="1" id="KW-0805">Transcription regulation</keyword>
<sequence length="223" mass="24687">MKRRRVESDRGAKADETRSRLLSAAEKLFAERGLDGVSNRQISEAAGQANNYAVGYHFGTRAELLGALVQTHVENLDPIRRQTLDAIGPAPALHDWLRCLVEPQLRYIGARAERSYFGQFWMAMATTPTTAPVLYTQAALSEPLSETLTGMYSALPALPDETVRVRNLMTQNILITTFADFERRRNELGASDSTSWQGFSDEMVDGLVGLWSAPTSDPRHSAT</sequence>
<dbReference type="InterPro" id="IPR050109">
    <property type="entry name" value="HTH-type_TetR-like_transc_reg"/>
</dbReference>
<evidence type="ECO:0000256" key="1">
    <source>
        <dbReference type="ARBA" id="ARBA00023015"/>
    </source>
</evidence>
<dbReference type="PANTHER" id="PTHR30055:SF234">
    <property type="entry name" value="HTH-TYPE TRANSCRIPTIONAL REGULATOR BETI"/>
    <property type="match status" value="1"/>
</dbReference>
<reference evidence="6" key="1">
    <citation type="submission" date="2023-06" db="EMBL/GenBank/DDBJ databases">
        <title>Gordonia sp. nov. and Pseudochrobactrum sp. nov., two species isolated from the burying beetle Nicrophorus vespilloides.</title>
        <authorList>
            <person name="Poehlein A."/>
            <person name="Guzman J."/>
            <person name="Daniel R."/>
            <person name="Vilcinskas A."/>
        </authorList>
    </citation>
    <scope>NUCLEOTIDE SEQUENCE</scope>
    <source>
        <strain evidence="6">MP11Mi</strain>
    </source>
</reference>
<keyword evidence="3" id="KW-0804">Transcription</keyword>
<accession>A0AA97CSY9</accession>
<dbReference type="InterPro" id="IPR041586">
    <property type="entry name" value="PsrA_TetR_C"/>
</dbReference>
<dbReference type="PROSITE" id="PS50977">
    <property type="entry name" value="HTH_TETR_2"/>
    <property type="match status" value="1"/>
</dbReference>
<dbReference type="GO" id="GO:0000976">
    <property type="term" value="F:transcription cis-regulatory region binding"/>
    <property type="evidence" value="ECO:0007669"/>
    <property type="project" value="TreeGrafter"/>
</dbReference>
<dbReference type="EMBL" id="CP128986">
    <property type="protein sequence ID" value="WOC11871.1"/>
    <property type="molecule type" value="Genomic_DNA"/>
</dbReference>
<dbReference type="GO" id="GO:0003700">
    <property type="term" value="F:DNA-binding transcription factor activity"/>
    <property type="evidence" value="ECO:0007669"/>
    <property type="project" value="TreeGrafter"/>
</dbReference>
<proteinExistence type="predicted"/>
<dbReference type="InterPro" id="IPR001647">
    <property type="entry name" value="HTH_TetR"/>
</dbReference>
<feature type="domain" description="HTH tetR-type" evidence="5">
    <location>
        <begin position="15"/>
        <end position="76"/>
    </location>
</feature>
<dbReference type="Pfam" id="PF00440">
    <property type="entry name" value="TetR_N"/>
    <property type="match status" value="1"/>
</dbReference>
<name>A0AA97CSY9_9ACTN</name>
<dbReference type="Pfam" id="PF17939">
    <property type="entry name" value="TetR_C_30"/>
    <property type="match status" value="1"/>
</dbReference>
<keyword evidence="2 4" id="KW-0238">DNA-binding</keyword>
<gene>
    <name evidence="6" type="ORF">MP11Mi_09510</name>
</gene>
<evidence type="ECO:0000256" key="2">
    <source>
        <dbReference type="ARBA" id="ARBA00023125"/>
    </source>
</evidence>
<evidence type="ECO:0000256" key="3">
    <source>
        <dbReference type="ARBA" id="ARBA00023163"/>
    </source>
</evidence>
<dbReference type="Gene3D" id="1.10.357.10">
    <property type="entry name" value="Tetracycline Repressor, domain 2"/>
    <property type="match status" value="1"/>
</dbReference>
<dbReference type="AlphaFoldDB" id="A0AA97CSY9"/>
<evidence type="ECO:0000313" key="6">
    <source>
        <dbReference type="EMBL" id="WOC11871.1"/>
    </source>
</evidence>
<protein>
    <recommendedName>
        <fullName evidence="5">HTH tetR-type domain-containing protein</fullName>
    </recommendedName>
</protein>
<evidence type="ECO:0000256" key="4">
    <source>
        <dbReference type="PROSITE-ProRule" id="PRU00335"/>
    </source>
</evidence>
<feature type="DNA-binding region" description="H-T-H motif" evidence="4">
    <location>
        <begin position="39"/>
        <end position="58"/>
    </location>
</feature>
<dbReference type="RefSeq" id="WP_420041149.1">
    <property type="nucleotide sequence ID" value="NZ_CP128986.1"/>
</dbReference>
<organism evidence="6">
    <name type="scientific">Gordonia sp. MP11Mi</name>
    <dbReference type="NCBI Taxonomy" id="3022769"/>
    <lineage>
        <taxon>Bacteria</taxon>
        <taxon>Bacillati</taxon>
        <taxon>Actinomycetota</taxon>
        <taxon>Actinomycetes</taxon>
        <taxon>Mycobacteriales</taxon>
        <taxon>Gordoniaceae</taxon>
        <taxon>Gordonia</taxon>
    </lineage>
</organism>
<evidence type="ECO:0000259" key="5">
    <source>
        <dbReference type="PROSITE" id="PS50977"/>
    </source>
</evidence>
<dbReference type="InterPro" id="IPR009057">
    <property type="entry name" value="Homeodomain-like_sf"/>
</dbReference>
<dbReference type="SUPFAM" id="SSF46689">
    <property type="entry name" value="Homeodomain-like"/>
    <property type="match status" value="1"/>
</dbReference>
<dbReference type="PANTHER" id="PTHR30055">
    <property type="entry name" value="HTH-TYPE TRANSCRIPTIONAL REGULATOR RUTR"/>
    <property type="match status" value="1"/>
</dbReference>